<feature type="chain" id="PRO_5039342219" evidence="1">
    <location>
        <begin position="27"/>
        <end position="62"/>
    </location>
</feature>
<dbReference type="EMBL" id="CP018047">
    <property type="protein sequence ID" value="AQU65265.1"/>
    <property type="molecule type" value="Genomic_DNA"/>
</dbReference>
<keyword evidence="3" id="KW-1185">Reference proteome</keyword>
<evidence type="ECO:0000313" key="3">
    <source>
        <dbReference type="Proteomes" id="UP000189677"/>
    </source>
</evidence>
<dbReference type="AlphaFoldDB" id="A0A1U9QNN5"/>
<keyword evidence="1" id="KW-0732">Signal</keyword>
<dbReference type="KEGG" id="snw:BBN63_02330"/>
<sequence length="62" mass="6569">MRLRTTVAATALAALTLLGSASAATAGERGEEHEGTNIVNSEITNTWIEDSFNTIVVFGNQF</sequence>
<accession>A0A1U9QNN5</accession>
<reference evidence="2 3" key="1">
    <citation type="submission" date="2016-11" db="EMBL/GenBank/DDBJ databases">
        <title>Complete genome sequence of Streptomyces niveus SCSIO 3406.</title>
        <authorList>
            <person name="Zhu Q."/>
            <person name="Cheng W."/>
            <person name="Song Y."/>
            <person name="Li Q."/>
            <person name="Ju J."/>
        </authorList>
    </citation>
    <scope>NUCLEOTIDE SEQUENCE [LARGE SCALE GENOMIC DNA]</scope>
    <source>
        <strain evidence="2 3">SCSIO 3406</strain>
    </source>
</reference>
<dbReference type="OrthoDB" id="9981181at2"/>
<name>A0A1U9QNN5_STRNV</name>
<protein>
    <submittedName>
        <fullName evidence="2">Uncharacterized protein</fullName>
    </submittedName>
</protein>
<evidence type="ECO:0000256" key="1">
    <source>
        <dbReference type="SAM" id="SignalP"/>
    </source>
</evidence>
<gene>
    <name evidence="2" type="ORF">BBN63_02330</name>
</gene>
<proteinExistence type="predicted"/>
<evidence type="ECO:0000313" key="2">
    <source>
        <dbReference type="EMBL" id="AQU65265.1"/>
    </source>
</evidence>
<organism evidence="2 3">
    <name type="scientific">Streptomyces niveus</name>
    <name type="common">Streptomyces spheroides</name>
    <dbReference type="NCBI Taxonomy" id="193462"/>
    <lineage>
        <taxon>Bacteria</taxon>
        <taxon>Bacillati</taxon>
        <taxon>Actinomycetota</taxon>
        <taxon>Actinomycetes</taxon>
        <taxon>Kitasatosporales</taxon>
        <taxon>Streptomycetaceae</taxon>
        <taxon>Streptomyces</taxon>
    </lineage>
</organism>
<feature type="signal peptide" evidence="1">
    <location>
        <begin position="1"/>
        <end position="26"/>
    </location>
</feature>
<dbReference type="RefSeq" id="WP_078073764.1">
    <property type="nucleotide sequence ID" value="NZ_CP018047.1"/>
</dbReference>
<dbReference type="Proteomes" id="UP000189677">
    <property type="component" value="Chromosome"/>
</dbReference>